<dbReference type="Gene3D" id="3.40.710.10">
    <property type="entry name" value="DD-peptidase/beta-lactamase superfamily"/>
    <property type="match status" value="1"/>
</dbReference>
<evidence type="ECO:0000256" key="3">
    <source>
        <dbReference type="ARBA" id="ARBA00022676"/>
    </source>
</evidence>
<organism evidence="13 14">
    <name type="scientific">Cryobacterium lactosi</name>
    <dbReference type="NCBI Taxonomy" id="1259202"/>
    <lineage>
        <taxon>Bacteria</taxon>
        <taxon>Bacillati</taxon>
        <taxon>Actinomycetota</taxon>
        <taxon>Actinomycetes</taxon>
        <taxon>Micrococcales</taxon>
        <taxon>Microbacteriaceae</taxon>
        <taxon>Cryobacterium</taxon>
    </lineage>
</organism>
<dbReference type="AlphaFoldDB" id="A0A4R9BME4"/>
<dbReference type="InterPro" id="IPR001460">
    <property type="entry name" value="PCN-bd_Tpept"/>
</dbReference>
<dbReference type="SUPFAM" id="SSF53955">
    <property type="entry name" value="Lysozyme-like"/>
    <property type="match status" value="1"/>
</dbReference>
<keyword evidence="6" id="KW-0511">Multifunctional enzyme</keyword>
<sequence>MDRPPMVRVFTDAEMNAAPSIVKAPYRLVRNMAEMGVPDSTVAIASVSALTLRLLGTLGITGPAIFPPENVTRNSNAAGRRAARTGPSARRRTAPVRGSRQAPSGADFGGIEWVTTGAIRRTGMCGGVGIPAMVSNGTNGMNGTGVTPARSFGGVVVGLLGLVATSAIAGLLVTVSLAPVVALTGVTTSSTINVFETLPDYLEIEPLAQRSNIYATQSDGSPVLLATLYDQNRVEVGWDDIGQNVKDAAIAGEDPRFYEHGGVDLQGTMRGALTTAFKGSVQGGSSITQQYVKNVLVQKCEMLPTEKEISDCYEAATVTTPTRKLKEMRLAIGVEKKYAKIDILRQYLNIAGFGGRVYGIEAAASYYYGSTAADLTLAQAASLLAIVNNPGKFRLDRPASETNGAANGYQDNRLRRDYILGSMLKYGKITQAEFDAAVAAPIEPNINEPSTGCQTAGANAYFCDYVIHVLAGDPVFGDDEEARITNIRRGGFDVYTTLDLDLQNAAITTMNDNVPKSLAGWDVGGVISSVEVGTGRVLAMTQNKDYSQDPEVQATGDNWSSVNYNTDFATGGSRGFQPGSTYKVFTLAEWLNTGHSLDERVDSAPRSQWGTFNDSCLGPQNYDSEGWSPKNDANESGGNYSALESTIGSINTGFIGMAKRLDLCGIRKMAEAFGVHRADGDPLSQSASAVIGTNEIAPLSMAVAFAGIANQGVTCSPIVIDKMIDSDGTEVPIPESKCAQSVSPEVDRQMITALSQVLTKGTAVQSHSATVPNVPMFGKTGTTDGAKDTWMSGASSKVATVVGVVTVNGDANQRARNFFSGPAATARHRMWPVVMSVANAKYGGDPFPGVPIAPVPQDEADEEDPGQDVPAPDVPDEND</sequence>
<dbReference type="Pfam" id="PF00905">
    <property type="entry name" value="Transpeptidase"/>
    <property type="match status" value="1"/>
</dbReference>
<dbReference type="InterPro" id="IPR050396">
    <property type="entry name" value="Glycosyltr_51/Transpeptidase"/>
</dbReference>
<evidence type="ECO:0000256" key="7">
    <source>
        <dbReference type="ARBA" id="ARBA00034000"/>
    </source>
</evidence>
<dbReference type="Pfam" id="PF00912">
    <property type="entry name" value="Transgly"/>
    <property type="match status" value="1"/>
</dbReference>
<dbReference type="Proteomes" id="UP000298468">
    <property type="component" value="Unassembled WGS sequence"/>
</dbReference>
<evidence type="ECO:0000256" key="6">
    <source>
        <dbReference type="ARBA" id="ARBA00023268"/>
    </source>
</evidence>
<keyword evidence="4" id="KW-0808">Transferase</keyword>
<proteinExistence type="predicted"/>
<dbReference type="PANTHER" id="PTHR32282">
    <property type="entry name" value="BINDING PROTEIN TRANSPEPTIDASE, PUTATIVE-RELATED"/>
    <property type="match status" value="1"/>
</dbReference>
<dbReference type="GO" id="GO:0009252">
    <property type="term" value="P:peptidoglycan biosynthetic process"/>
    <property type="evidence" value="ECO:0007669"/>
    <property type="project" value="TreeGrafter"/>
</dbReference>
<evidence type="ECO:0000256" key="4">
    <source>
        <dbReference type="ARBA" id="ARBA00022679"/>
    </source>
</evidence>
<keyword evidence="10" id="KW-0472">Membrane</keyword>
<evidence type="ECO:0000256" key="5">
    <source>
        <dbReference type="ARBA" id="ARBA00022801"/>
    </source>
</evidence>
<dbReference type="OrthoDB" id="9766909at2"/>
<dbReference type="GO" id="GO:0009002">
    <property type="term" value="F:serine-type D-Ala-D-Ala carboxypeptidase activity"/>
    <property type="evidence" value="ECO:0007669"/>
    <property type="project" value="UniProtKB-EC"/>
</dbReference>
<accession>A0A4R9BME4</accession>
<dbReference type="SUPFAM" id="SSF56601">
    <property type="entry name" value="beta-lactamase/transpeptidase-like"/>
    <property type="match status" value="1"/>
</dbReference>
<evidence type="ECO:0000256" key="9">
    <source>
        <dbReference type="SAM" id="MobiDB-lite"/>
    </source>
</evidence>
<dbReference type="Gene3D" id="1.10.3810.10">
    <property type="entry name" value="Biosynthetic peptidoglycan transglycosylase-like"/>
    <property type="match status" value="1"/>
</dbReference>
<feature type="transmembrane region" description="Helical" evidence="10">
    <location>
        <begin position="155"/>
        <end position="182"/>
    </location>
</feature>
<comment type="caution">
    <text evidence="13">The sequence shown here is derived from an EMBL/GenBank/DDBJ whole genome shotgun (WGS) entry which is preliminary data.</text>
</comment>
<keyword evidence="10" id="KW-0812">Transmembrane</keyword>
<feature type="domain" description="Glycosyl transferase family 51" evidence="12">
    <location>
        <begin position="225"/>
        <end position="401"/>
    </location>
</feature>
<feature type="domain" description="Penicillin-binding protein transpeptidase" evidence="11">
    <location>
        <begin position="530"/>
        <end position="807"/>
    </location>
</feature>
<dbReference type="PANTHER" id="PTHR32282:SF33">
    <property type="entry name" value="PEPTIDOGLYCAN GLYCOSYLTRANSFERASE"/>
    <property type="match status" value="1"/>
</dbReference>
<dbReference type="GO" id="GO:0030288">
    <property type="term" value="C:outer membrane-bounded periplasmic space"/>
    <property type="evidence" value="ECO:0007669"/>
    <property type="project" value="TreeGrafter"/>
</dbReference>
<dbReference type="InterPro" id="IPR023346">
    <property type="entry name" value="Lysozyme-like_dom_sf"/>
</dbReference>
<dbReference type="InterPro" id="IPR012338">
    <property type="entry name" value="Beta-lactam/transpept-like"/>
</dbReference>
<feature type="region of interest" description="Disordered" evidence="9">
    <location>
        <begin position="845"/>
        <end position="879"/>
    </location>
</feature>
<evidence type="ECO:0000259" key="11">
    <source>
        <dbReference type="Pfam" id="PF00905"/>
    </source>
</evidence>
<evidence type="ECO:0000313" key="13">
    <source>
        <dbReference type="EMBL" id="TFD87252.1"/>
    </source>
</evidence>
<dbReference type="InterPro" id="IPR001264">
    <property type="entry name" value="Glyco_trans_51"/>
</dbReference>
<comment type="catalytic activity">
    <reaction evidence="7">
        <text>Preferential cleavage: (Ac)2-L-Lys-D-Ala-|-D-Ala. Also transpeptidation of peptidyl-alanyl moieties that are N-acyl substituents of D-alanine.</text>
        <dbReference type="EC" id="3.4.16.4"/>
    </reaction>
</comment>
<dbReference type="InterPro" id="IPR036950">
    <property type="entry name" value="PBP_transglycosylase"/>
</dbReference>
<keyword evidence="1" id="KW-0121">Carboxypeptidase</keyword>
<evidence type="ECO:0000313" key="14">
    <source>
        <dbReference type="Proteomes" id="UP000298468"/>
    </source>
</evidence>
<evidence type="ECO:0000256" key="8">
    <source>
        <dbReference type="ARBA" id="ARBA00049902"/>
    </source>
</evidence>
<dbReference type="GO" id="GO:0008658">
    <property type="term" value="F:penicillin binding"/>
    <property type="evidence" value="ECO:0007669"/>
    <property type="project" value="InterPro"/>
</dbReference>
<feature type="region of interest" description="Disordered" evidence="9">
    <location>
        <begin position="70"/>
        <end position="104"/>
    </location>
</feature>
<keyword evidence="10" id="KW-1133">Transmembrane helix</keyword>
<reference evidence="13 14" key="1">
    <citation type="submission" date="2019-03" db="EMBL/GenBank/DDBJ databases">
        <title>Genomics of glacier-inhabiting Cryobacterium strains.</title>
        <authorList>
            <person name="Liu Q."/>
            <person name="Xin Y.-H."/>
        </authorList>
    </citation>
    <scope>NUCLEOTIDE SEQUENCE [LARGE SCALE GENOMIC DNA]</scope>
    <source>
        <strain evidence="13 14">Sr59</strain>
    </source>
</reference>
<dbReference type="GO" id="GO:0006508">
    <property type="term" value="P:proteolysis"/>
    <property type="evidence" value="ECO:0007669"/>
    <property type="project" value="UniProtKB-KW"/>
</dbReference>
<gene>
    <name evidence="13" type="ORF">E3T61_15630</name>
</gene>
<protein>
    <submittedName>
        <fullName evidence="13">Penicillin-binding protein</fullName>
    </submittedName>
</protein>
<comment type="catalytic activity">
    <reaction evidence="8">
        <text>[GlcNAc-(1-&gt;4)-Mur2Ac(oyl-L-Ala-gamma-D-Glu-L-Lys-D-Ala-D-Ala)](n)-di-trans,octa-cis-undecaprenyl diphosphate + beta-D-GlcNAc-(1-&gt;4)-Mur2Ac(oyl-L-Ala-gamma-D-Glu-L-Lys-D-Ala-D-Ala)-di-trans,octa-cis-undecaprenyl diphosphate = [GlcNAc-(1-&gt;4)-Mur2Ac(oyl-L-Ala-gamma-D-Glu-L-Lys-D-Ala-D-Ala)](n+1)-di-trans,octa-cis-undecaprenyl diphosphate + di-trans,octa-cis-undecaprenyl diphosphate + H(+)</text>
        <dbReference type="Rhea" id="RHEA:23708"/>
        <dbReference type="Rhea" id="RHEA-COMP:9602"/>
        <dbReference type="Rhea" id="RHEA-COMP:9603"/>
        <dbReference type="ChEBI" id="CHEBI:15378"/>
        <dbReference type="ChEBI" id="CHEBI:58405"/>
        <dbReference type="ChEBI" id="CHEBI:60033"/>
        <dbReference type="ChEBI" id="CHEBI:78435"/>
        <dbReference type="EC" id="2.4.99.28"/>
    </reaction>
</comment>
<keyword evidence="5" id="KW-0378">Hydrolase</keyword>
<dbReference type="EMBL" id="SOHM01000031">
    <property type="protein sequence ID" value="TFD87252.1"/>
    <property type="molecule type" value="Genomic_DNA"/>
</dbReference>
<keyword evidence="3" id="KW-0328">Glycosyltransferase</keyword>
<feature type="compositionally biased region" description="Low complexity" evidence="9">
    <location>
        <begin position="73"/>
        <end position="88"/>
    </location>
</feature>
<evidence type="ECO:0000256" key="2">
    <source>
        <dbReference type="ARBA" id="ARBA00022670"/>
    </source>
</evidence>
<evidence type="ECO:0000259" key="12">
    <source>
        <dbReference type="Pfam" id="PF00912"/>
    </source>
</evidence>
<name>A0A4R9BME4_9MICO</name>
<evidence type="ECO:0000256" key="1">
    <source>
        <dbReference type="ARBA" id="ARBA00022645"/>
    </source>
</evidence>
<dbReference type="GO" id="GO:0008955">
    <property type="term" value="F:peptidoglycan glycosyltransferase activity"/>
    <property type="evidence" value="ECO:0007669"/>
    <property type="project" value="UniProtKB-EC"/>
</dbReference>
<keyword evidence="14" id="KW-1185">Reference proteome</keyword>
<evidence type="ECO:0000256" key="10">
    <source>
        <dbReference type="SAM" id="Phobius"/>
    </source>
</evidence>
<keyword evidence="2" id="KW-0645">Protease</keyword>